<protein>
    <submittedName>
        <fullName evidence="2">Uncharacterized protein</fullName>
    </submittedName>
</protein>
<keyword evidence="1" id="KW-0732">Signal</keyword>
<dbReference type="AlphaFoldDB" id="A0AAD9GVP0"/>
<organism evidence="2 3">
    <name type="scientific">Phytophthora citrophthora</name>
    <dbReference type="NCBI Taxonomy" id="4793"/>
    <lineage>
        <taxon>Eukaryota</taxon>
        <taxon>Sar</taxon>
        <taxon>Stramenopiles</taxon>
        <taxon>Oomycota</taxon>
        <taxon>Peronosporomycetes</taxon>
        <taxon>Peronosporales</taxon>
        <taxon>Peronosporaceae</taxon>
        <taxon>Phytophthora</taxon>
    </lineage>
</organism>
<feature type="signal peptide" evidence="1">
    <location>
        <begin position="1"/>
        <end position="16"/>
    </location>
</feature>
<keyword evidence="3" id="KW-1185">Reference proteome</keyword>
<evidence type="ECO:0000313" key="2">
    <source>
        <dbReference type="EMBL" id="KAK1945974.1"/>
    </source>
</evidence>
<gene>
    <name evidence="2" type="ORF">P3T76_003022</name>
</gene>
<comment type="caution">
    <text evidence="2">The sequence shown here is derived from an EMBL/GenBank/DDBJ whole genome shotgun (WGS) entry which is preliminary data.</text>
</comment>
<evidence type="ECO:0000313" key="3">
    <source>
        <dbReference type="Proteomes" id="UP001259832"/>
    </source>
</evidence>
<feature type="chain" id="PRO_5041969232" evidence="1">
    <location>
        <begin position="17"/>
        <end position="147"/>
    </location>
</feature>
<name>A0AAD9GVP0_9STRA</name>
<accession>A0AAD9GVP0</accession>
<dbReference type="EMBL" id="JASMQC010000004">
    <property type="protein sequence ID" value="KAK1945974.1"/>
    <property type="molecule type" value="Genomic_DNA"/>
</dbReference>
<evidence type="ECO:0000256" key="1">
    <source>
        <dbReference type="SAM" id="SignalP"/>
    </source>
</evidence>
<sequence length="147" mass="16252">MASPALSIPYLRLALAGGTVLTYTNPKPWACLKISGCSYWHRTATLYWKNLPTNHYGIFYENDNCNTDADYFFASDISNPAGGSYKFKTQQAFGSMSVGIFKTMPSFTYVNNCPKDRENAMVNGTSVYLTSTSDDDGLSTNWNSSLS</sequence>
<reference evidence="2" key="1">
    <citation type="submission" date="2023-08" db="EMBL/GenBank/DDBJ databases">
        <title>Reference Genome Resource for the Citrus Pathogen Phytophthora citrophthora.</title>
        <authorList>
            <person name="Moller H."/>
            <person name="Coetzee B."/>
            <person name="Rose L.J."/>
            <person name="Van Niekerk J.M."/>
        </authorList>
    </citation>
    <scope>NUCLEOTIDE SEQUENCE</scope>
    <source>
        <strain evidence="2">STE-U-9442</strain>
    </source>
</reference>
<dbReference type="Proteomes" id="UP001259832">
    <property type="component" value="Unassembled WGS sequence"/>
</dbReference>
<proteinExistence type="predicted"/>